<comment type="caution">
    <text evidence="5">The sequence shown here is derived from an EMBL/GenBank/DDBJ whole genome shotgun (WGS) entry which is preliminary data.</text>
</comment>
<dbReference type="OrthoDB" id="9800065at2"/>
<comment type="cofactor">
    <cofactor evidence="1">
        <name>Mg(2+)</name>
        <dbReference type="ChEBI" id="CHEBI:18420"/>
    </cofactor>
</comment>
<dbReference type="PROSITE" id="PS51462">
    <property type="entry name" value="NUDIX"/>
    <property type="match status" value="1"/>
</dbReference>
<proteinExistence type="inferred from homology"/>
<evidence type="ECO:0000259" key="4">
    <source>
        <dbReference type="PROSITE" id="PS51462"/>
    </source>
</evidence>
<dbReference type="RefSeq" id="WP_129274186.1">
    <property type="nucleotide sequence ID" value="NZ_MZXW01000042.1"/>
</dbReference>
<dbReference type="SUPFAM" id="SSF55811">
    <property type="entry name" value="Nudix"/>
    <property type="match status" value="1"/>
</dbReference>
<evidence type="ECO:0000256" key="1">
    <source>
        <dbReference type="ARBA" id="ARBA00001946"/>
    </source>
</evidence>
<dbReference type="AlphaFoldDB" id="A0A4Q1UPK9"/>
<organism evidence="5 6">
    <name type="scientific">Bradyrhizobium betae</name>
    <dbReference type="NCBI Taxonomy" id="244734"/>
    <lineage>
        <taxon>Bacteria</taxon>
        <taxon>Pseudomonadati</taxon>
        <taxon>Pseudomonadota</taxon>
        <taxon>Alphaproteobacteria</taxon>
        <taxon>Hyphomicrobiales</taxon>
        <taxon>Nitrobacteraceae</taxon>
        <taxon>Bradyrhizobium</taxon>
    </lineage>
</organism>
<dbReference type="EMBL" id="MZXW01000042">
    <property type="protein sequence ID" value="RXT39031.1"/>
    <property type="molecule type" value="Genomic_DNA"/>
</dbReference>
<dbReference type="InterPro" id="IPR000086">
    <property type="entry name" value="NUDIX_hydrolase_dom"/>
</dbReference>
<keyword evidence="2 3" id="KW-0378">Hydrolase</keyword>
<dbReference type="PANTHER" id="PTHR43046">
    <property type="entry name" value="GDP-MANNOSE MANNOSYL HYDROLASE"/>
    <property type="match status" value="1"/>
</dbReference>
<dbReference type="PANTHER" id="PTHR43046:SF14">
    <property type="entry name" value="MUTT_NUDIX FAMILY PROTEIN"/>
    <property type="match status" value="1"/>
</dbReference>
<dbReference type="GO" id="GO:0016787">
    <property type="term" value="F:hydrolase activity"/>
    <property type="evidence" value="ECO:0007669"/>
    <property type="project" value="UniProtKB-KW"/>
</dbReference>
<reference evidence="5 6" key="1">
    <citation type="submission" date="2017-03" db="EMBL/GenBank/DDBJ databases">
        <authorList>
            <person name="Safronova V.I."/>
            <person name="Sazanova A.L."/>
            <person name="Chirak E.R."/>
        </authorList>
    </citation>
    <scope>NUCLEOTIDE SEQUENCE [LARGE SCALE GENOMIC DNA]</scope>
    <source>
        <strain evidence="5 6">Opo-243</strain>
    </source>
</reference>
<dbReference type="CDD" id="cd04680">
    <property type="entry name" value="NUDIX_Hydrolase"/>
    <property type="match status" value="1"/>
</dbReference>
<dbReference type="Pfam" id="PF00293">
    <property type="entry name" value="NUDIX"/>
    <property type="match status" value="1"/>
</dbReference>
<dbReference type="InterPro" id="IPR015797">
    <property type="entry name" value="NUDIX_hydrolase-like_dom_sf"/>
</dbReference>
<evidence type="ECO:0000313" key="6">
    <source>
        <dbReference type="Proteomes" id="UP000290819"/>
    </source>
</evidence>
<feature type="domain" description="Nudix hydrolase" evidence="4">
    <location>
        <begin position="29"/>
        <end position="154"/>
    </location>
</feature>
<dbReference type="Proteomes" id="UP000290819">
    <property type="component" value="Unassembled WGS sequence"/>
</dbReference>
<gene>
    <name evidence="5" type="ORF">B5V03_30650</name>
</gene>
<name>A0A4Q1UPK9_9BRAD</name>
<comment type="similarity">
    <text evidence="3">Belongs to the Nudix hydrolase family.</text>
</comment>
<protein>
    <submittedName>
        <fullName evidence="5">NUDIX hydrolase</fullName>
    </submittedName>
</protein>
<sequence>MGDRLNRVRRKFEPLLRRIFHAWFLLARGMTLGVRAVVVDAENKVFLVRHSYITGWYLPGGGVDLGETMERAMRRELKEEGDIDLTGEAVLHGIFLNSHVSRRDHVAVYVVRQFKQDRLPAPNHEIVECGFFAINALPEGTTHGTRLRIAEVLDGKAMTATWR</sequence>
<evidence type="ECO:0000256" key="2">
    <source>
        <dbReference type="ARBA" id="ARBA00022801"/>
    </source>
</evidence>
<evidence type="ECO:0000313" key="5">
    <source>
        <dbReference type="EMBL" id="RXT39031.1"/>
    </source>
</evidence>
<dbReference type="InterPro" id="IPR020476">
    <property type="entry name" value="Nudix_hydrolase"/>
</dbReference>
<dbReference type="InterPro" id="IPR020084">
    <property type="entry name" value="NUDIX_hydrolase_CS"/>
</dbReference>
<evidence type="ECO:0000256" key="3">
    <source>
        <dbReference type="RuleBase" id="RU003476"/>
    </source>
</evidence>
<dbReference type="Gene3D" id="3.90.79.10">
    <property type="entry name" value="Nucleoside Triphosphate Pyrophosphohydrolase"/>
    <property type="match status" value="1"/>
</dbReference>
<dbReference type="PROSITE" id="PS00893">
    <property type="entry name" value="NUDIX_BOX"/>
    <property type="match status" value="1"/>
</dbReference>
<dbReference type="PRINTS" id="PR00502">
    <property type="entry name" value="NUDIXFAMILY"/>
</dbReference>
<keyword evidence="6" id="KW-1185">Reference proteome</keyword>
<accession>A0A4Q1UPK9</accession>